<evidence type="ECO:0000256" key="1">
    <source>
        <dbReference type="SAM" id="MobiDB-lite"/>
    </source>
</evidence>
<dbReference type="PANTHER" id="PTHR46663">
    <property type="entry name" value="DIGUANYLATE CYCLASE DGCT-RELATED"/>
    <property type="match status" value="1"/>
</dbReference>
<feature type="domain" description="PAC" evidence="3">
    <location>
        <begin position="92"/>
        <end position="144"/>
    </location>
</feature>
<dbReference type="InterPro" id="IPR000700">
    <property type="entry name" value="PAS-assoc_C"/>
</dbReference>
<dbReference type="SMART" id="SM00091">
    <property type="entry name" value="PAS"/>
    <property type="match status" value="1"/>
</dbReference>
<dbReference type="HOGENOM" id="CLU_012037_0_0_6"/>
<accession>A1SU68</accession>
<dbReference type="eggNOG" id="COG2199">
    <property type="taxonomic scope" value="Bacteria"/>
</dbReference>
<evidence type="ECO:0000259" key="3">
    <source>
        <dbReference type="PROSITE" id="PS50113"/>
    </source>
</evidence>
<organism evidence="5 6">
    <name type="scientific">Psychromonas ingrahamii (strain DSM 17664 / CCUG 51855 / 37)</name>
    <dbReference type="NCBI Taxonomy" id="357804"/>
    <lineage>
        <taxon>Bacteria</taxon>
        <taxon>Pseudomonadati</taxon>
        <taxon>Pseudomonadota</taxon>
        <taxon>Gammaproteobacteria</taxon>
        <taxon>Alteromonadales</taxon>
        <taxon>Psychromonadaceae</taxon>
        <taxon>Psychromonas</taxon>
    </lineage>
</organism>
<protein>
    <submittedName>
        <fullName evidence="5">Diguanylate cyclase with PAS/PAC sensor</fullName>
    </submittedName>
</protein>
<dbReference type="SUPFAM" id="SSF55785">
    <property type="entry name" value="PYP-like sensor domain (PAS domain)"/>
    <property type="match status" value="1"/>
</dbReference>
<dbReference type="InterPro" id="IPR029016">
    <property type="entry name" value="GAF-like_dom_sf"/>
</dbReference>
<dbReference type="SUPFAM" id="SSF55781">
    <property type="entry name" value="GAF domain-like"/>
    <property type="match status" value="1"/>
</dbReference>
<feature type="compositionally biased region" description="Basic residues" evidence="1">
    <location>
        <begin position="596"/>
        <end position="610"/>
    </location>
</feature>
<dbReference type="CDD" id="cd00130">
    <property type="entry name" value="PAS"/>
    <property type="match status" value="1"/>
</dbReference>
<dbReference type="eggNOG" id="COG2203">
    <property type="taxonomic scope" value="Bacteria"/>
</dbReference>
<dbReference type="Proteomes" id="UP000000639">
    <property type="component" value="Chromosome"/>
</dbReference>
<sequence length="619" mass="70965">MVQNKKSAVRKVDDSSQIYRMPDGLLPDPIADFIKLSAAEGDLLFWQWEPNLGRVDFYTPEKAAEKQNLRRLGENISNLIASRVDSFTLRSEKYEIKICDPQGNATWKKISLRFFLGADGEIERVVGTAQDITDLIAMQLGLENQLDFINTLLDSLSSPVFFKDAELVYRHCNKAFEEYLGKPKKDILAKTVFDLCPPHLAEIYHRADRDLLEQRLPQVYQTKVHSADGMEHNVIFNKSMVFNKKGEITGMIGIINDIDDRVQMENRLQRIMDIKDAIMEINRAITDANTSEQFYAIVLDCILSAMQSAETCGFLMLDSVGNLKMVAASGLYNAWKKPVQVELEKSMAWNAMAENKKSCFYIDDIHKFSRQKSIESHALLQQLKIRSLLGAPILNEGKLIGFITVGSRNIDAYDETDLFIMEYVRSQIIQVLNRQFLYDKNVTLARYDSLTGLLNRRYFEELFERHQNRAKRYDEKFHLVVIDLDNFKEINDQCGHLCGDAVLVDFAKKLTALFRESDIICRFGGDEFLLVLIDINISKLVQKIELIKTKLQTIPFIYNENSLPYSFSYGIAEWPADGANLDLLTCRADNEMYKNKRASKKQPNKMHHASQKTESAAFI</sequence>
<dbReference type="KEGG" id="pin:Ping_1200"/>
<dbReference type="Gene3D" id="3.30.70.270">
    <property type="match status" value="1"/>
</dbReference>
<proteinExistence type="predicted"/>
<dbReference type="InterPro" id="IPR000014">
    <property type="entry name" value="PAS"/>
</dbReference>
<dbReference type="AlphaFoldDB" id="A1SU68"/>
<dbReference type="SUPFAM" id="SSF55073">
    <property type="entry name" value="Nucleotide cyclase"/>
    <property type="match status" value="1"/>
</dbReference>
<dbReference type="PROSITE" id="PS50887">
    <property type="entry name" value="GGDEF"/>
    <property type="match status" value="1"/>
</dbReference>
<feature type="domain" description="GGDEF" evidence="4">
    <location>
        <begin position="475"/>
        <end position="608"/>
    </location>
</feature>
<evidence type="ECO:0000259" key="4">
    <source>
        <dbReference type="PROSITE" id="PS50887"/>
    </source>
</evidence>
<feature type="domain" description="PAS" evidence="2">
    <location>
        <begin position="145"/>
        <end position="223"/>
    </location>
</feature>
<dbReference type="Pfam" id="PF13426">
    <property type="entry name" value="PAS_9"/>
    <property type="match status" value="1"/>
</dbReference>
<feature type="region of interest" description="Disordered" evidence="1">
    <location>
        <begin position="596"/>
        <end position="619"/>
    </location>
</feature>
<dbReference type="InterPro" id="IPR043128">
    <property type="entry name" value="Rev_trsase/Diguanyl_cyclase"/>
</dbReference>
<dbReference type="Pfam" id="PF08448">
    <property type="entry name" value="PAS_4"/>
    <property type="match status" value="1"/>
</dbReference>
<dbReference type="CDD" id="cd01949">
    <property type="entry name" value="GGDEF"/>
    <property type="match status" value="1"/>
</dbReference>
<dbReference type="InterPro" id="IPR029787">
    <property type="entry name" value="Nucleotide_cyclase"/>
</dbReference>
<gene>
    <name evidence="5" type="ordered locus">Ping_1200</name>
</gene>
<evidence type="ECO:0000259" key="2">
    <source>
        <dbReference type="PROSITE" id="PS50112"/>
    </source>
</evidence>
<dbReference type="InterPro" id="IPR035965">
    <property type="entry name" value="PAS-like_dom_sf"/>
</dbReference>
<dbReference type="SMART" id="SM00267">
    <property type="entry name" value="GGDEF"/>
    <property type="match status" value="1"/>
</dbReference>
<evidence type="ECO:0000313" key="6">
    <source>
        <dbReference type="Proteomes" id="UP000000639"/>
    </source>
</evidence>
<reference evidence="5 6" key="1">
    <citation type="submission" date="2007-01" db="EMBL/GenBank/DDBJ databases">
        <title>Complete sequence of Psychromonas ingrahamii 37.</title>
        <authorList>
            <consortium name="US DOE Joint Genome Institute"/>
            <person name="Copeland A."/>
            <person name="Lucas S."/>
            <person name="Lapidus A."/>
            <person name="Barry K."/>
            <person name="Detter J.C."/>
            <person name="Glavina del Rio T."/>
            <person name="Hammon N."/>
            <person name="Israni S."/>
            <person name="Dalin E."/>
            <person name="Tice H."/>
            <person name="Pitluck S."/>
            <person name="Thompson L.S."/>
            <person name="Brettin T."/>
            <person name="Bruce D."/>
            <person name="Han C."/>
            <person name="Tapia R."/>
            <person name="Schmutz J."/>
            <person name="Larimer F."/>
            <person name="Land M."/>
            <person name="Hauser L."/>
            <person name="Kyrpides N."/>
            <person name="Ivanova N."/>
            <person name="Staley J."/>
            <person name="Richardson P."/>
        </authorList>
    </citation>
    <scope>NUCLEOTIDE SEQUENCE [LARGE SCALE GENOMIC DNA]</scope>
    <source>
        <strain evidence="5 6">37</strain>
    </source>
</reference>
<keyword evidence="6" id="KW-1185">Reference proteome</keyword>
<feature type="domain" description="PAC" evidence="3">
    <location>
        <begin position="218"/>
        <end position="270"/>
    </location>
</feature>
<dbReference type="RefSeq" id="WP_011769596.1">
    <property type="nucleotide sequence ID" value="NC_008709.1"/>
</dbReference>
<dbReference type="InterPro" id="IPR052163">
    <property type="entry name" value="DGC-Regulatory_Protein"/>
</dbReference>
<dbReference type="STRING" id="357804.Ping_1200"/>
<dbReference type="NCBIfam" id="TIGR00254">
    <property type="entry name" value="GGDEF"/>
    <property type="match status" value="1"/>
</dbReference>
<name>A1SU68_PSYIN</name>
<dbReference type="OrthoDB" id="5800589at2"/>
<dbReference type="NCBIfam" id="TIGR00229">
    <property type="entry name" value="sensory_box"/>
    <property type="match status" value="1"/>
</dbReference>
<dbReference type="Gene3D" id="3.30.450.40">
    <property type="match status" value="1"/>
</dbReference>
<dbReference type="Gene3D" id="3.30.450.20">
    <property type="entry name" value="PAS domain"/>
    <property type="match status" value="1"/>
</dbReference>
<dbReference type="PANTHER" id="PTHR46663:SF2">
    <property type="entry name" value="GGDEF DOMAIN-CONTAINING PROTEIN"/>
    <property type="match status" value="1"/>
</dbReference>
<dbReference type="InterPro" id="IPR000160">
    <property type="entry name" value="GGDEF_dom"/>
</dbReference>
<dbReference type="Pfam" id="PF13185">
    <property type="entry name" value="GAF_2"/>
    <property type="match status" value="1"/>
</dbReference>
<dbReference type="PROSITE" id="PS50112">
    <property type="entry name" value="PAS"/>
    <property type="match status" value="1"/>
</dbReference>
<dbReference type="Pfam" id="PF00990">
    <property type="entry name" value="GGDEF"/>
    <property type="match status" value="1"/>
</dbReference>
<dbReference type="InterPro" id="IPR013656">
    <property type="entry name" value="PAS_4"/>
</dbReference>
<evidence type="ECO:0000313" key="5">
    <source>
        <dbReference type="EMBL" id="ABM03033.1"/>
    </source>
</evidence>
<dbReference type="InterPro" id="IPR003018">
    <property type="entry name" value="GAF"/>
</dbReference>
<dbReference type="PROSITE" id="PS50113">
    <property type="entry name" value="PAC"/>
    <property type="match status" value="2"/>
</dbReference>
<dbReference type="EMBL" id="CP000510">
    <property type="protein sequence ID" value="ABM03033.1"/>
    <property type="molecule type" value="Genomic_DNA"/>
</dbReference>